<sequence length="88" mass="10217">RWLRTDAWDTGFVDLAGTQGLLGQVEGRTSACVVDWLQQRTPEFRPGIRFVAIDRPRSTPPRSERPVCCRTRRWSLITFMSTPWPTRL</sequence>
<feature type="non-terminal residue" evidence="1">
    <location>
        <position position="1"/>
    </location>
</feature>
<evidence type="ECO:0000313" key="2">
    <source>
        <dbReference type="Proteomes" id="UP001183176"/>
    </source>
</evidence>
<proteinExistence type="predicted"/>
<protein>
    <submittedName>
        <fullName evidence="1">Uncharacterized protein</fullName>
    </submittedName>
</protein>
<reference evidence="2" key="1">
    <citation type="submission" date="2023-07" db="EMBL/GenBank/DDBJ databases">
        <title>30 novel species of actinomycetes from the DSMZ collection.</title>
        <authorList>
            <person name="Nouioui I."/>
        </authorList>
    </citation>
    <scope>NUCLEOTIDE SEQUENCE [LARGE SCALE GENOMIC DNA]</scope>
    <source>
        <strain evidence="2">DSM 44399</strain>
    </source>
</reference>
<dbReference type="EMBL" id="JAVREH010000237">
    <property type="protein sequence ID" value="MDT0264628.1"/>
    <property type="molecule type" value="Genomic_DNA"/>
</dbReference>
<name>A0ABU2JIS8_9ACTN</name>
<keyword evidence="2" id="KW-1185">Reference proteome</keyword>
<dbReference type="Proteomes" id="UP001183176">
    <property type="component" value="Unassembled WGS sequence"/>
</dbReference>
<gene>
    <name evidence="1" type="ORF">RM423_25130</name>
</gene>
<accession>A0ABU2JIS8</accession>
<comment type="caution">
    <text evidence="1">The sequence shown here is derived from an EMBL/GenBank/DDBJ whole genome shotgun (WGS) entry which is preliminary data.</text>
</comment>
<evidence type="ECO:0000313" key="1">
    <source>
        <dbReference type="EMBL" id="MDT0264628.1"/>
    </source>
</evidence>
<organism evidence="1 2">
    <name type="scientific">Jatrophihabitans lederbergiae</name>
    <dbReference type="NCBI Taxonomy" id="3075547"/>
    <lineage>
        <taxon>Bacteria</taxon>
        <taxon>Bacillati</taxon>
        <taxon>Actinomycetota</taxon>
        <taxon>Actinomycetes</taxon>
        <taxon>Jatrophihabitantales</taxon>
        <taxon>Jatrophihabitantaceae</taxon>
        <taxon>Jatrophihabitans</taxon>
    </lineage>
</organism>